<organism evidence="1 2">
    <name type="scientific">Pontibacillus yanchengensis</name>
    <dbReference type="NCBI Taxonomy" id="462910"/>
    <lineage>
        <taxon>Bacteria</taxon>
        <taxon>Bacillati</taxon>
        <taxon>Bacillota</taxon>
        <taxon>Bacilli</taxon>
        <taxon>Bacillales</taxon>
        <taxon>Bacillaceae</taxon>
        <taxon>Pontibacillus</taxon>
    </lineage>
</organism>
<evidence type="ECO:0000313" key="2">
    <source>
        <dbReference type="Proteomes" id="UP000468638"/>
    </source>
</evidence>
<dbReference type="EMBL" id="WMEQ01000008">
    <property type="protein sequence ID" value="MYL34271.1"/>
    <property type="molecule type" value="Genomic_DNA"/>
</dbReference>
<reference evidence="1 2" key="1">
    <citation type="submission" date="2019-11" db="EMBL/GenBank/DDBJ databases">
        <title>Genome sequences of 17 halophilic strains isolated from different environments.</title>
        <authorList>
            <person name="Furrow R.E."/>
        </authorList>
    </citation>
    <scope>NUCLEOTIDE SEQUENCE [LARGE SCALE GENOMIC DNA]</scope>
    <source>
        <strain evidence="1 2">22514_16_FS</strain>
    </source>
</reference>
<dbReference type="RefSeq" id="WP_160909755.1">
    <property type="nucleotide sequence ID" value="NZ_WMEQ01000008.1"/>
</dbReference>
<protein>
    <submittedName>
        <fullName evidence="1">Uncharacterized protein</fullName>
    </submittedName>
</protein>
<comment type="caution">
    <text evidence="1">The sequence shown here is derived from an EMBL/GenBank/DDBJ whole genome shotgun (WGS) entry which is preliminary data.</text>
</comment>
<name>A0A6I5A3J4_9BACI</name>
<sequence length="150" mass="16689">MTGDFDEGYTLVTDNEASTSNVITFNGTGISEDLANTEVEVTLTNMSGVTEDDFTNSTDGYYNDKPENYKTYLTEAIKGNNPFAYIMADNSTDTVRLQDAAQWKLNDNKEIGMVIPGDFPQGTYELTFTLEDTSDNSNQETYTFDLTVSR</sequence>
<dbReference type="AlphaFoldDB" id="A0A6I5A3J4"/>
<accession>A0A6I5A3J4</accession>
<evidence type="ECO:0000313" key="1">
    <source>
        <dbReference type="EMBL" id="MYL34271.1"/>
    </source>
</evidence>
<gene>
    <name evidence="1" type="ORF">GLW05_11745</name>
</gene>
<proteinExistence type="predicted"/>
<dbReference type="Proteomes" id="UP000468638">
    <property type="component" value="Unassembled WGS sequence"/>
</dbReference>